<dbReference type="PRINTS" id="PR00445">
    <property type="entry name" value="HUPFHYPC"/>
</dbReference>
<dbReference type="SUPFAM" id="SSF159127">
    <property type="entry name" value="HupF/HypC-like"/>
    <property type="match status" value="1"/>
</dbReference>
<dbReference type="OrthoDB" id="9806017at2"/>
<dbReference type="PANTHER" id="PTHR35177:SF2">
    <property type="entry name" value="HYDROGENASE MATURATION FACTOR HYBG"/>
    <property type="match status" value="1"/>
</dbReference>
<dbReference type="EMBL" id="SMJU01000017">
    <property type="protein sequence ID" value="TDB60394.1"/>
    <property type="molecule type" value="Genomic_DNA"/>
</dbReference>
<evidence type="ECO:0000313" key="3">
    <source>
        <dbReference type="Proteomes" id="UP000295706"/>
    </source>
</evidence>
<dbReference type="Pfam" id="PF01455">
    <property type="entry name" value="HupF_HypC"/>
    <property type="match status" value="1"/>
</dbReference>
<dbReference type="RefSeq" id="WP_132121400.1">
    <property type="nucleotide sequence ID" value="NZ_SMJU01000017.1"/>
</dbReference>
<accession>A0A4R4JZP2</accession>
<protein>
    <submittedName>
        <fullName evidence="2">HypC/HybG/HupF family hydrogenase formation chaperone</fullName>
    </submittedName>
</protein>
<evidence type="ECO:0000256" key="1">
    <source>
        <dbReference type="ARBA" id="ARBA00006018"/>
    </source>
</evidence>
<sequence>MCLAIPGKIKSIDYQYNGAVKMAKILFGGITKEASLEMVPHAEIGDYVLVHVGVAISVVNEEEAQKTFRYLEEIGELDELVEASQIDRHDGPGLDQ</sequence>
<keyword evidence="3" id="KW-1185">Reference proteome</keyword>
<organism evidence="2 3">
    <name type="scientific">Arundinibacter roseus</name>
    <dbReference type="NCBI Taxonomy" id="2070510"/>
    <lineage>
        <taxon>Bacteria</taxon>
        <taxon>Pseudomonadati</taxon>
        <taxon>Bacteroidota</taxon>
        <taxon>Cytophagia</taxon>
        <taxon>Cytophagales</taxon>
        <taxon>Spirosomataceae</taxon>
        <taxon>Arundinibacter</taxon>
    </lineage>
</organism>
<dbReference type="GO" id="GO:0005506">
    <property type="term" value="F:iron ion binding"/>
    <property type="evidence" value="ECO:0007669"/>
    <property type="project" value="TreeGrafter"/>
</dbReference>
<evidence type="ECO:0000313" key="2">
    <source>
        <dbReference type="EMBL" id="TDB60394.1"/>
    </source>
</evidence>
<dbReference type="PROSITE" id="PS01097">
    <property type="entry name" value="HUPF_HYPC"/>
    <property type="match status" value="1"/>
</dbReference>
<name>A0A4R4JZP2_9BACT</name>
<dbReference type="GO" id="GO:0051604">
    <property type="term" value="P:protein maturation"/>
    <property type="evidence" value="ECO:0007669"/>
    <property type="project" value="TreeGrafter"/>
</dbReference>
<gene>
    <name evidence="2" type="ORF">EZE20_20905</name>
</gene>
<comment type="similarity">
    <text evidence="1">Belongs to the HupF/HypC family.</text>
</comment>
<dbReference type="PANTHER" id="PTHR35177">
    <property type="entry name" value="HYDROGENASE MATURATION FACTOR HYBG"/>
    <property type="match status" value="1"/>
</dbReference>
<dbReference type="Proteomes" id="UP000295706">
    <property type="component" value="Unassembled WGS sequence"/>
</dbReference>
<dbReference type="Gene3D" id="2.30.30.140">
    <property type="match status" value="1"/>
</dbReference>
<dbReference type="NCBIfam" id="TIGR00074">
    <property type="entry name" value="hypC_hupF"/>
    <property type="match status" value="1"/>
</dbReference>
<dbReference type="InterPro" id="IPR001109">
    <property type="entry name" value="Hydrogenase_HupF/HypC"/>
</dbReference>
<dbReference type="InterPro" id="IPR019812">
    <property type="entry name" value="Hydgase_assmbl_chp_CS"/>
</dbReference>
<dbReference type="AlphaFoldDB" id="A0A4R4JZP2"/>
<proteinExistence type="inferred from homology"/>
<reference evidence="2 3" key="1">
    <citation type="submission" date="2019-02" db="EMBL/GenBank/DDBJ databases">
        <title>Arundinibacter roseus gen. nov., sp. nov., a new member of the family Cytophagaceae.</title>
        <authorList>
            <person name="Szuroczki S."/>
            <person name="Khayer B."/>
            <person name="Sproer C."/>
            <person name="Toumi M."/>
            <person name="Szabo A."/>
            <person name="Felfoldi T."/>
            <person name="Schumann P."/>
            <person name="Toth E."/>
        </authorList>
    </citation>
    <scope>NUCLEOTIDE SEQUENCE [LARGE SCALE GENOMIC DNA]</scope>
    <source>
        <strain evidence="2 3">DMA-k-7a</strain>
    </source>
</reference>
<dbReference type="GO" id="GO:1902670">
    <property type="term" value="F:carbon dioxide binding"/>
    <property type="evidence" value="ECO:0007669"/>
    <property type="project" value="TreeGrafter"/>
</dbReference>
<comment type="caution">
    <text evidence="2">The sequence shown here is derived from an EMBL/GenBank/DDBJ whole genome shotgun (WGS) entry which is preliminary data.</text>
</comment>